<protein>
    <submittedName>
        <fullName evidence="2">Uncharacterized protein</fullName>
    </submittedName>
</protein>
<accession>A0A6A5RTR0</accession>
<feature type="region of interest" description="Disordered" evidence="1">
    <location>
        <begin position="159"/>
        <end position="178"/>
    </location>
</feature>
<sequence>MVARWHRPSRSASSLQPNVTTATGTIHRFGTIPIPLGRRPCVMAAPSCHMKGAHESLLRTLSSRTGSCGSQSFVDLPDAPHFIFRYMVHDITDQDVLRTYLVPHTAQFGSMSLSDQCLDVSPAVNPTPISSREQQKCIRAQHTEICVSFTMFTASAGTKERHPCRASPLSQRQPPSSLTATVPTIAMLNQREG</sequence>
<evidence type="ECO:0000313" key="3">
    <source>
        <dbReference type="Proteomes" id="UP000800082"/>
    </source>
</evidence>
<dbReference type="AlphaFoldDB" id="A0A6A5RTR0"/>
<keyword evidence="3" id="KW-1185">Reference proteome</keyword>
<evidence type="ECO:0000256" key="1">
    <source>
        <dbReference type="SAM" id="MobiDB-lite"/>
    </source>
</evidence>
<dbReference type="RefSeq" id="XP_033451177.1">
    <property type="nucleotide sequence ID" value="XM_033597882.1"/>
</dbReference>
<dbReference type="GeneID" id="54355549"/>
<proteinExistence type="predicted"/>
<dbReference type="Proteomes" id="UP000800082">
    <property type="component" value="Unassembled WGS sequence"/>
</dbReference>
<dbReference type="EMBL" id="ML978962">
    <property type="protein sequence ID" value="KAF1930929.1"/>
    <property type="molecule type" value="Genomic_DNA"/>
</dbReference>
<organism evidence="2 3">
    <name type="scientific">Didymella exigua CBS 183.55</name>
    <dbReference type="NCBI Taxonomy" id="1150837"/>
    <lineage>
        <taxon>Eukaryota</taxon>
        <taxon>Fungi</taxon>
        <taxon>Dikarya</taxon>
        <taxon>Ascomycota</taxon>
        <taxon>Pezizomycotina</taxon>
        <taxon>Dothideomycetes</taxon>
        <taxon>Pleosporomycetidae</taxon>
        <taxon>Pleosporales</taxon>
        <taxon>Pleosporineae</taxon>
        <taxon>Didymellaceae</taxon>
        <taxon>Didymella</taxon>
    </lineage>
</organism>
<name>A0A6A5RTR0_9PLEO</name>
<feature type="compositionally biased region" description="Low complexity" evidence="1">
    <location>
        <begin position="167"/>
        <end position="178"/>
    </location>
</feature>
<reference evidence="2" key="1">
    <citation type="journal article" date="2020" name="Stud. Mycol.">
        <title>101 Dothideomycetes genomes: a test case for predicting lifestyles and emergence of pathogens.</title>
        <authorList>
            <person name="Haridas S."/>
            <person name="Albert R."/>
            <person name="Binder M."/>
            <person name="Bloem J."/>
            <person name="Labutti K."/>
            <person name="Salamov A."/>
            <person name="Andreopoulos B."/>
            <person name="Baker S."/>
            <person name="Barry K."/>
            <person name="Bills G."/>
            <person name="Bluhm B."/>
            <person name="Cannon C."/>
            <person name="Castanera R."/>
            <person name="Culley D."/>
            <person name="Daum C."/>
            <person name="Ezra D."/>
            <person name="Gonzalez J."/>
            <person name="Henrissat B."/>
            <person name="Kuo A."/>
            <person name="Liang C."/>
            <person name="Lipzen A."/>
            <person name="Lutzoni F."/>
            <person name="Magnuson J."/>
            <person name="Mondo S."/>
            <person name="Nolan M."/>
            <person name="Ohm R."/>
            <person name="Pangilinan J."/>
            <person name="Park H.-J."/>
            <person name="Ramirez L."/>
            <person name="Alfaro M."/>
            <person name="Sun H."/>
            <person name="Tritt A."/>
            <person name="Yoshinaga Y."/>
            <person name="Zwiers L.-H."/>
            <person name="Turgeon B."/>
            <person name="Goodwin S."/>
            <person name="Spatafora J."/>
            <person name="Crous P."/>
            <person name="Grigoriev I."/>
        </authorList>
    </citation>
    <scope>NUCLEOTIDE SEQUENCE</scope>
    <source>
        <strain evidence="2">CBS 183.55</strain>
    </source>
</reference>
<gene>
    <name evidence="2" type="ORF">M421DRAFT_90708</name>
</gene>
<evidence type="ECO:0000313" key="2">
    <source>
        <dbReference type="EMBL" id="KAF1930929.1"/>
    </source>
</evidence>